<keyword evidence="4" id="KW-0479">Metal-binding</keyword>
<evidence type="ECO:0000256" key="5">
    <source>
        <dbReference type="ARBA" id="ARBA00022771"/>
    </source>
</evidence>
<dbReference type="EC" id="2.3.2.27" evidence="2"/>
<dbReference type="PROSITE" id="PS50089">
    <property type="entry name" value="ZF_RING_2"/>
    <property type="match status" value="1"/>
</dbReference>
<dbReference type="FunFam" id="3.30.40.10:FF:000504">
    <property type="entry name" value="E3 ubiquitin-protein ligase arkadia"/>
    <property type="match status" value="1"/>
</dbReference>
<reference evidence="11" key="1">
    <citation type="submission" date="2023-10" db="EMBL/GenBank/DDBJ databases">
        <title>Chromosome-level genome of the transformable northern wattle, Acacia crassicarpa.</title>
        <authorList>
            <person name="Massaro I."/>
            <person name="Sinha N.R."/>
            <person name="Poethig S."/>
            <person name="Leichty A.R."/>
        </authorList>
    </citation>
    <scope>NUCLEOTIDE SEQUENCE</scope>
    <source>
        <strain evidence="11">Acra3RX</strain>
        <tissue evidence="11">Leaf</tissue>
    </source>
</reference>
<dbReference type="InterPro" id="IPR045191">
    <property type="entry name" value="MBR1/2-like"/>
</dbReference>
<feature type="compositionally biased region" description="Basic residues" evidence="9">
    <location>
        <begin position="283"/>
        <end position="294"/>
    </location>
</feature>
<feature type="domain" description="RING-type" evidence="10">
    <location>
        <begin position="488"/>
        <end position="529"/>
    </location>
</feature>
<feature type="compositionally biased region" description="Polar residues" evidence="9">
    <location>
        <begin position="101"/>
        <end position="116"/>
    </location>
</feature>
<feature type="region of interest" description="Disordered" evidence="9">
    <location>
        <begin position="27"/>
        <end position="359"/>
    </location>
</feature>
<feature type="compositionally biased region" description="Polar residues" evidence="9">
    <location>
        <begin position="312"/>
        <end position="323"/>
    </location>
</feature>
<feature type="compositionally biased region" description="Basic and acidic residues" evidence="9">
    <location>
        <begin position="218"/>
        <end position="231"/>
    </location>
</feature>
<keyword evidence="3" id="KW-0808">Transferase</keyword>
<evidence type="ECO:0000313" key="12">
    <source>
        <dbReference type="Proteomes" id="UP001293593"/>
    </source>
</evidence>
<feature type="compositionally biased region" description="Polar residues" evidence="9">
    <location>
        <begin position="199"/>
        <end position="217"/>
    </location>
</feature>
<sequence length="544" mass="59359">MDDYSGKRAIDGVVVPKKGMARVFRDTANARDRNGQFCSRSGCSSRVNSPKGTKFASSEKGISSRPPIRSSSRKEAVGSSSRTLPGSYNPGKSPTEARKTLSCQSETVPCETSSLQDESEISELTPPPGKIRKGPQAEVGSSESTNLISMEVGSSSVASKSTYRRNLRQKPGLNGQESNKSSGSVTRAGGSSYGLRNLRCNSISDVIPSGCSSSDSTQNRRKDVMKRRNCEGESSSTARGKKISGPSLDGHNSGSRNGISISDSRRSRNFPPQRDNNNIGSVRTRRSFNGHGRGRLPSQPNENPAPPSESPITISSLPHSSDLNAHDLLHHSSLETPLRSPRSYSRPGSSSERLFGVLPPSPSEYGITRSLMNRDSFLRFNVDGIAEVLLALERIEQDEDLSHEQILLLETNLLLHGLNFYDQHRDMRLDIDNMSYEELLALEERMGSVSTALTEEALSECLKTSFYQPATSDDAAVSCDEDKDDIKCSICQEEYVEAEEVGSLKCEHRYHVGCIQQWLRLKNWCPICKASAAPSHSSSSTSTP</sequence>
<evidence type="ECO:0000259" key="10">
    <source>
        <dbReference type="PROSITE" id="PS50089"/>
    </source>
</evidence>
<dbReference type="Proteomes" id="UP001293593">
    <property type="component" value="Unassembled WGS sequence"/>
</dbReference>
<dbReference type="InterPro" id="IPR001841">
    <property type="entry name" value="Znf_RING"/>
</dbReference>
<evidence type="ECO:0000256" key="4">
    <source>
        <dbReference type="ARBA" id="ARBA00022723"/>
    </source>
</evidence>
<feature type="compositionally biased region" description="Polar residues" evidence="9">
    <location>
        <begin position="36"/>
        <end position="51"/>
    </location>
</feature>
<dbReference type="PANTHER" id="PTHR22937:SF190">
    <property type="entry name" value="RING-TYPE E3 UBIQUITIN TRANSFERASE"/>
    <property type="match status" value="1"/>
</dbReference>
<evidence type="ECO:0000313" key="11">
    <source>
        <dbReference type="EMBL" id="KAK4277083.1"/>
    </source>
</evidence>
<feature type="compositionally biased region" description="Polar residues" evidence="9">
    <location>
        <begin position="78"/>
        <end position="92"/>
    </location>
</feature>
<comment type="caution">
    <text evidence="11">The sequence shown here is derived from an EMBL/GenBank/DDBJ whole genome shotgun (WGS) entry which is preliminary data.</text>
</comment>
<keyword evidence="6" id="KW-0833">Ubl conjugation pathway</keyword>
<feature type="compositionally biased region" description="Polar residues" evidence="9">
    <location>
        <begin position="250"/>
        <end position="262"/>
    </location>
</feature>
<dbReference type="AlphaFoldDB" id="A0AAE1JWV6"/>
<dbReference type="SUPFAM" id="SSF57850">
    <property type="entry name" value="RING/U-box"/>
    <property type="match status" value="1"/>
</dbReference>
<dbReference type="EMBL" id="JAWXYG010000003">
    <property type="protein sequence ID" value="KAK4277083.1"/>
    <property type="molecule type" value="Genomic_DNA"/>
</dbReference>
<feature type="compositionally biased region" description="Basic and acidic residues" evidence="9">
    <location>
        <begin position="324"/>
        <end position="333"/>
    </location>
</feature>
<keyword evidence="12" id="KW-1185">Reference proteome</keyword>
<name>A0AAE1JWV6_9FABA</name>
<evidence type="ECO:0000256" key="1">
    <source>
        <dbReference type="ARBA" id="ARBA00000900"/>
    </source>
</evidence>
<organism evidence="11 12">
    <name type="scientific">Acacia crassicarpa</name>
    <name type="common">northern wattle</name>
    <dbReference type="NCBI Taxonomy" id="499986"/>
    <lineage>
        <taxon>Eukaryota</taxon>
        <taxon>Viridiplantae</taxon>
        <taxon>Streptophyta</taxon>
        <taxon>Embryophyta</taxon>
        <taxon>Tracheophyta</taxon>
        <taxon>Spermatophyta</taxon>
        <taxon>Magnoliopsida</taxon>
        <taxon>eudicotyledons</taxon>
        <taxon>Gunneridae</taxon>
        <taxon>Pentapetalae</taxon>
        <taxon>rosids</taxon>
        <taxon>fabids</taxon>
        <taxon>Fabales</taxon>
        <taxon>Fabaceae</taxon>
        <taxon>Caesalpinioideae</taxon>
        <taxon>mimosoid clade</taxon>
        <taxon>Acacieae</taxon>
        <taxon>Acacia</taxon>
    </lineage>
</organism>
<evidence type="ECO:0000256" key="3">
    <source>
        <dbReference type="ARBA" id="ARBA00022679"/>
    </source>
</evidence>
<evidence type="ECO:0000256" key="2">
    <source>
        <dbReference type="ARBA" id="ARBA00012483"/>
    </source>
</evidence>
<comment type="catalytic activity">
    <reaction evidence="1">
        <text>S-ubiquitinyl-[E2 ubiquitin-conjugating enzyme]-L-cysteine + [acceptor protein]-L-lysine = [E2 ubiquitin-conjugating enzyme]-L-cysteine + N(6)-ubiquitinyl-[acceptor protein]-L-lysine.</text>
        <dbReference type="EC" id="2.3.2.27"/>
    </reaction>
</comment>
<dbReference type="PANTHER" id="PTHR22937">
    <property type="entry name" value="E3 UBIQUITIN-PROTEIN LIGASE RNF165"/>
    <property type="match status" value="1"/>
</dbReference>
<dbReference type="SMART" id="SM00184">
    <property type="entry name" value="RING"/>
    <property type="match status" value="1"/>
</dbReference>
<dbReference type="Pfam" id="PF13639">
    <property type="entry name" value="zf-RING_2"/>
    <property type="match status" value="1"/>
</dbReference>
<evidence type="ECO:0000256" key="6">
    <source>
        <dbReference type="ARBA" id="ARBA00022786"/>
    </source>
</evidence>
<protein>
    <recommendedName>
        <fullName evidence="2">RING-type E3 ubiquitin transferase</fullName>
        <ecNumber evidence="2">2.3.2.27</ecNumber>
    </recommendedName>
</protein>
<keyword evidence="7" id="KW-0862">Zinc</keyword>
<keyword evidence="5 8" id="KW-0863">Zinc-finger</keyword>
<feature type="compositionally biased region" description="Polar residues" evidence="9">
    <location>
        <begin position="175"/>
        <end position="185"/>
    </location>
</feature>
<dbReference type="InterPro" id="IPR013083">
    <property type="entry name" value="Znf_RING/FYVE/PHD"/>
</dbReference>
<evidence type="ECO:0000256" key="9">
    <source>
        <dbReference type="SAM" id="MobiDB-lite"/>
    </source>
</evidence>
<dbReference type="Gene3D" id="3.30.40.10">
    <property type="entry name" value="Zinc/RING finger domain, C3HC4 (zinc finger)"/>
    <property type="match status" value="1"/>
</dbReference>
<dbReference type="GO" id="GO:0061630">
    <property type="term" value="F:ubiquitin protein ligase activity"/>
    <property type="evidence" value="ECO:0007669"/>
    <property type="project" value="UniProtKB-EC"/>
</dbReference>
<feature type="compositionally biased region" description="Low complexity" evidence="9">
    <location>
        <begin position="337"/>
        <end position="351"/>
    </location>
</feature>
<feature type="compositionally biased region" description="Polar residues" evidence="9">
    <location>
        <begin position="139"/>
        <end position="161"/>
    </location>
</feature>
<accession>A0AAE1JWV6</accession>
<dbReference type="GO" id="GO:0008270">
    <property type="term" value="F:zinc ion binding"/>
    <property type="evidence" value="ECO:0007669"/>
    <property type="project" value="UniProtKB-KW"/>
</dbReference>
<proteinExistence type="predicted"/>
<evidence type="ECO:0000256" key="8">
    <source>
        <dbReference type="PROSITE-ProRule" id="PRU00175"/>
    </source>
</evidence>
<evidence type="ECO:0000256" key="7">
    <source>
        <dbReference type="ARBA" id="ARBA00022833"/>
    </source>
</evidence>
<gene>
    <name evidence="11" type="ORF">QN277_015135</name>
</gene>